<protein>
    <submittedName>
        <fullName evidence="1">Uncharacterized protein</fullName>
    </submittedName>
</protein>
<keyword evidence="2" id="KW-1185">Reference proteome</keyword>
<gene>
    <name evidence="1" type="ORF">CCR94_16480</name>
</gene>
<name>A0A2S6N314_9HYPH</name>
<dbReference type="EMBL" id="NHSJ01000100">
    <property type="protein sequence ID" value="PPQ28986.1"/>
    <property type="molecule type" value="Genomic_DNA"/>
</dbReference>
<organism evidence="1 2">
    <name type="scientific">Rhodoblastus sphagnicola</name>
    <dbReference type="NCBI Taxonomy" id="333368"/>
    <lineage>
        <taxon>Bacteria</taxon>
        <taxon>Pseudomonadati</taxon>
        <taxon>Pseudomonadota</taxon>
        <taxon>Alphaproteobacteria</taxon>
        <taxon>Hyphomicrobiales</taxon>
        <taxon>Rhodoblastaceae</taxon>
        <taxon>Rhodoblastus</taxon>
    </lineage>
</organism>
<accession>A0A2S6N314</accession>
<evidence type="ECO:0000313" key="1">
    <source>
        <dbReference type="EMBL" id="PPQ28986.1"/>
    </source>
</evidence>
<sequence length="102" mass="10939">MSRAEGLRAWRDYLAANPWGVELKGPGLELLKLTLEVAVAEIEALEQPERLKRLAAKAARDLAVARKAEAVVAAARSGKLSVLAAYRMSRRRKASSNAGGVA</sequence>
<proteinExistence type="predicted"/>
<dbReference type="RefSeq" id="WP_104508943.1">
    <property type="nucleotide sequence ID" value="NZ_JACIGC010000011.1"/>
</dbReference>
<dbReference type="AlphaFoldDB" id="A0A2S6N314"/>
<reference evidence="1 2" key="1">
    <citation type="journal article" date="2018" name="Arch. Microbiol.">
        <title>New insights into the metabolic potential of the phototrophic purple bacterium Rhodopila globiformis DSM 161(T) from its draft genome sequence and evidence for a vanadium-dependent nitrogenase.</title>
        <authorList>
            <person name="Imhoff J.F."/>
            <person name="Rahn T."/>
            <person name="Kunzel S."/>
            <person name="Neulinger S.C."/>
        </authorList>
    </citation>
    <scope>NUCLEOTIDE SEQUENCE [LARGE SCALE GENOMIC DNA]</scope>
    <source>
        <strain evidence="1 2">DSM 16996</strain>
    </source>
</reference>
<comment type="caution">
    <text evidence="1">The sequence shown here is derived from an EMBL/GenBank/DDBJ whole genome shotgun (WGS) entry which is preliminary data.</text>
</comment>
<dbReference type="Proteomes" id="UP000239089">
    <property type="component" value="Unassembled WGS sequence"/>
</dbReference>
<evidence type="ECO:0000313" key="2">
    <source>
        <dbReference type="Proteomes" id="UP000239089"/>
    </source>
</evidence>